<reference evidence="2 3" key="1">
    <citation type="journal article" date="2007" name="Nature">
        <title>Evolution of genes and genomes on the Drosophila phylogeny.</title>
        <authorList>
            <consortium name="Drosophila 12 Genomes Consortium"/>
            <person name="Clark A.G."/>
            <person name="Eisen M.B."/>
            <person name="Smith D.R."/>
            <person name="Bergman C.M."/>
            <person name="Oliver B."/>
            <person name="Markow T.A."/>
            <person name="Kaufman T.C."/>
            <person name="Kellis M."/>
            <person name="Gelbart W."/>
            <person name="Iyer V.N."/>
            <person name="Pollard D.A."/>
            <person name="Sackton T.B."/>
            <person name="Larracuente A.M."/>
            <person name="Singh N.D."/>
            <person name="Abad J.P."/>
            <person name="Abt D.N."/>
            <person name="Adryan B."/>
            <person name="Aguade M."/>
            <person name="Akashi H."/>
            <person name="Anderson W.W."/>
            <person name="Aquadro C.F."/>
            <person name="Ardell D.H."/>
            <person name="Arguello R."/>
            <person name="Artieri C.G."/>
            <person name="Barbash D.A."/>
            <person name="Barker D."/>
            <person name="Barsanti P."/>
            <person name="Batterham P."/>
            <person name="Batzoglou S."/>
            <person name="Begun D."/>
            <person name="Bhutkar A."/>
            <person name="Blanco E."/>
            <person name="Bosak S.A."/>
            <person name="Bradley R.K."/>
            <person name="Brand A.D."/>
            <person name="Brent M.R."/>
            <person name="Brooks A.N."/>
            <person name="Brown R.H."/>
            <person name="Butlin R.K."/>
            <person name="Caggese C."/>
            <person name="Calvi B.R."/>
            <person name="Bernardo de Carvalho A."/>
            <person name="Caspi A."/>
            <person name="Castrezana S."/>
            <person name="Celniker S.E."/>
            <person name="Chang J.L."/>
            <person name="Chapple C."/>
            <person name="Chatterji S."/>
            <person name="Chinwalla A."/>
            <person name="Civetta A."/>
            <person name="Clifton S.W."/>
            <person name="Comeron J.M."/>
            <person name="Costello J.C."/>
            <person name="Coyne J.A."/>
            <person name="Daub J."/>
            <person name="David R.G."/>
            <person name="Delcher A.L."/>
            <person name="Delehaunty K."/>
            <person name="Do C.B."/>
            <person name="Ebling H."/>
            <person name="Edwards K."/>
            <person name="Eickbush T."/>
            <person name="Evans J.D."/>
            <person name="Filipski A."/>
            <person name="Findeiss S."/>
            <person name="Freyhult E."/>
            <person name="Fulton L."/>
            <person name="Fulton R."/>
            <person name="Garcia A.C."/>
            <person name="Gardiner A."/>
            <person name="Garfield D.A."/>
            <person name="Garvin B.E."/>
            <person name="Gibson G."/>
            <person name="Gilbert D."/>
            <person name="Gnerre S."/>
            <person name="Godfrey J."/>
            <person name="Good R."/>
            <person name="Gotea V."/>
            <person name="Gravely B."/>
            <person name="Greenberg A.J."/>
            <person name="Griffiths-Jones S."/>
            <person name="Gross S."/>
            <person name="Guigo R."/>
            <person name="Gustafson E.A."/>
            <person name="Haerty W."/>
            <person name="Hahn M.W."/>
            <person name="Halligan D.L."/>
            <person name="Halpern A.L."/>
            <person name="Halter G.M."/>
            <person name="Han M.V."/>
            <person name="Heger A."/>
            <person name="Hillier L."/>
            <person name="Hinrichs A.S."/>
            <person name="Holmes I."/>
            <person name="Hoskins R.A."/>
            <person name="Hubisz M.J."/>
            <person name="Hultmark D."/>
            <person name="Huntley M.A."/>
            <person name="Jaffe D.B."/>
            <person name="Jagadeeshan S."/>
            <person name="Jeck W.R."/>
            <person name="Johnson J."/>
            <person name="Jones C.D."/>
            <person name="Jordan W.C."/>
            <person name="Karpen G.H."/>
            <person name="Kataoka E."/>
            <person name="Keightley P.D."/>
            <person name="Kheradpour P."/>
            <person name="Kirkness E.F."/>
            <person name="Koerich L.B."/>
            <person name="Kristiansen K."/>
            <person name="Kudrna D."/>
            <person name="Kulathinal R.J."/>
            <person name="Kumar S."/>
            <person name="Kwok R."/>
            <person name="Lander E."/>
            <person name="Langley C.H."/>
            <person name="Lapoint R."/>
            <person name="Lazzaro B.P."/>
            <person name="Lee S.J."/>
            <person name="Levesque L."/>
            <person name="Li R."/>
            <person name="Lin C.F."/>
            <person name="Lin M.F."/>
            <person name="Lindblad-Toh K."/>
            <person name="Llopart A."/>
            <person name="Long M."/>
            <person name="Low L."/>
            <person name="Lozovsky E."/>
            <person name="Lu J."/>
            <person name="Luo M."/>
            <person name="Machado C.A."/>
            <person name="Makalowski W."/>
            <person name="Marzo M."/>
            <person name="Matsuda M."/>
            <person name="Matzkin L."/>
            <person name="McAllister B."/>
            <person name="McBride C.S."/>
            <person name="McKernan B."/>
            <person name="McKernan K."/>
            <person name="Mendez-Lago M."/>
            <person name="Minx P."/>
            <person name="Mollenhauer M.U."/>
            <person name="Montooth K."/>
            <person name="Mount S.M."/>
            <person name="Mu X."/>
            <person name="Myers E."/>
            <person name="Negre B."/>
            <person name="Newfeld S."/>
            <person name="Nielsen R."/>
            <person name="Noor M.A."/>
            <person name="O'Grady P."/>
            <person name="Pachter L."/>
            <person name="Papaceit M."/>
            <person name="Parisi M.J."/>
            <person name="Parisi M."/>
            <person name="Parts L."/>
            <person name="Pedersen J.S."/>
            <person name="Pesole G."/>
            <person name="Phillippy A.M."/>
            <person name="Ponting C.P."/>
            <person name="Pop M."/>
            <person name="Porcelli D."/>
            <person name="Powell J.R."/>
            <person name="Prohaska S."/>
            <person name="Pruitt K."/>
            <person name="Puig M."/>
            <person name="Quesneville H."/>
            <person name="Ram K.R."/>
            <person name="Rand D."/>
            <person name="Rasmussen M.D."/>
            <person name="Reed L.K."/>
            <person name="Reenan R."/>
            <person name="Reily A."/>
            <person name="Remington K.A."/>
            <person name="Rieger T.T."/>
            <person name="Ritchie M.G."/>
            <person name="Robin C."/>
            <person name="Rogers Y.H."/>
            <person name="Rohde C."/>
            <person name="Rozas J."/>
            <person name="Rubenfield M.J."/>
            <person name="Ruiz A."/>
            <person name="Russo S."/>
            <person name="Salzberg S.L."/>
            <person name="Sanchez-Gracia A."/>
            <person name="Saranga D.J."/>
            <person name="Sato H."/>
            <person name="Schaeffer S.W."/>
            <person name="Schatz M.C."/>
            <person name="Schlenke T."/>
            <person name="Schwartz R."/>
            <person name="Segarra C."/>
            <person name="Singh R.S."/>
            <person name="Sirot L."/>
            <person name="Sirota M."/>
            <person name="Sisneros N.B."/>
            <person name="Smith C.D."/>
            <person name="Smith T.F."/>
            <person name="Spieth J."/>
            <person name="Stage D.E."/>
            <person name="Stark A."/>
            <person name="Stephan W."/>
            <person name="Strausberg R.L."/>
            <person name="Strempel S."/>
            <person name="Sturgill D."/>
            <person name="Sutton G."/>
            <person name="Sutton G.G."/>
            <person name="Tao W."/>
            <person name="Teichmann S."/>
            <person name="Tobari Y.N."/>
            <person name="Tomimura Y."/>
            <person name="Tsolas J.M."/>
            <person name="Valente V.L."/>
            <person name="Venter E."/>
            <person name="Venter J.C."/>
            <person name="Vicario S."/>
            <person name="Vieira F.G."/>
            <person name="Vilella A.J."/>
            <person name="Villasante A."/>
            <person name="Walenz B."/>
            <person name="Wang J."/>
            <person name="Wasserman M."/>
            <person name="Watts T."/>
            <person name="Wilson D."/>
            <person name="Wilson R.K."/>
            <person name="Wing R.A."/>
            <person name="Wolfner M.F."/>
            <person name="Wong A."/>
            <person name="Wong G.K."/>
            <person name="Wu C.I."/>
            <person name="Wu G."/>
            <person name="Yamamoto D."/>
            <person name="Yang H.P."/>
            <person name="Yang S.P."/>
            <person name="Yorke J.A."/>
            <person name="Yoshida K."/>
            <person name="Zdobnov E."/>
            <person name="Zhang P."/>
            <person name="Zhang Y."/>
            <person name="Zimin A.V."/>
            <person name="Baldwin J."/>
            <person name="Abdouelleil A."/>
            <person name="Abdulkadir J."/>
            <person name="Abebe A."/>
            <person name="Abera B."/>
            <person name="Abreu J."/>
            <person name="Acer S.C."/>
            <person name="Aftuck L."/>
            <person name="Alexander A."/>
            <person name="An P."/>
            <person name="Anderson E."/>
            <person name="Anderson S."/>
            <person name="Arachi H."/>
            <person name="Azer M."/>
            <person name="Bachantsang P."/>
            <person name="Barry A."/>
            <person name="Bayul T."/>
            <person name="Berlin A."/>
            <person name="Bessette D."/>
            <person name="Bloom T."/>
            <person name="Blye J."/>
            <person name="Boguslavskiy L."/>
            <person name="Bonnet C."/>
            <person name="Boukhgalter B."/>
            <person name="Bourzgui I."/>
            <person name="Brown A."/>
            <person name="Cahill P."/>
            <person name="Channer S."/>
            <person name="Cheshatsang Y."/>
            <person name="Chuda L."/>
            <person name="Citroen M."/>
            <person name="Collymore A."/>
            <person name="Cooke P."/>
            <person name="Costello M."/>
            <person name="D'Aco K."/>
            <person name="Daza R."/>
            <person name="De Haan G."/>
            <person name="DeGray S."/>
            <person name="DeMaso C."/>
            <person name="Dhargay N."/>
            <person name="Dooley K."/>
            <person name="Dooley E."/>
            <person name="Doricent M."/>
            <person name="Dorje P."/>
            <person name="Dorjee K."/>
            <person name="Dupes A."/>
            <person name="Elong R."/>
            <person name="Falk J."/>
            <person name="Farina A."/>
            <person name="Faro S."/>
            <person name="Ferguson D."/>
            <person name="Fisher S."/>
            <person name="Foley C.D."/>
            <person name="Franke A."/>
            <person name="Friedrich D."/>
            <person name="Gadbois L."/>
            <person name="Gearin G."/>
            <person name="Gearin C.R."/>
            <person name="Giannoukos G."/>
            <person name="Goode T."/>
            <person name="Graham J."/>
            <person name="Grandbois E."/>
            <person name="Grewal S."/>
            <person name="Gyaltsen K."/>
            <person name="Hafez N."/>
            <person name="Hagos B."/>
            <person name="Hall J."/>
            <person name="Henson C."/>
            <person name="Hollinger A."/>
            <person name="Honan T."/>
            <person name="Huard M.D."/>
            <person name="Hughes L."/>
            <person name="Hurhula B."/>
            <person name="Husby M.E."/>
            <person name="Kamat A."/>
            <person name="Kanga B."/>
            <person name="Kashin S."/>
            <person name="Khazanovich D."/>
            <person name="Kisner P."/>
            <person name="Lance K."/>
            <person name="Lara M."/>
            <person name="Lee W."/>
            <person name="Lennon N."/>
            <person name="Letendre F."/>
            <person name="LeVine R."/>
            <person name="Lipovsky A."/>
            <person name="Liu X."/>
            <person name="Liu J."/>
            <person name="Liu S."/>
            <person name="Lokyitsang T."/>
            <person name="Lokyitsang Y."/>
            <person name="Lubonja R."/>
            <person name="Lui A."/>
            <person name="MacDonald P."/>
            <person name="Magnisalis V."/>
            <person name="Maru K."/>
            <person name="Matthews C."/>
            <person name="McCusker W."/>
            <person name="McDonough S."/>
            <person name="Mehta T."/>
            <person name="Meldrim J."/>
            <person name="Meneus L."/>
            <person name="Mihai O."/>
            <person name="Mihalev A."/>
            <person name="Mihova T."/>
            <person name="Mittelman R."/>
            <person name="Mlenga V."/>
            <person name="Montmayeur A."/>
            <person name="Mulrain L."/>
            <person name="Navidi A."/>
            <person name="Naylor J."/>
            <person name="Negash T."/>
            <person name="Nguyen T."/>
            <person name="Nguyen N."/>
            <person name="Nicol R."/>
            <person name="Norbu C."/>
            <person name="Norbu N."/>
            <person name="Novod N."/>
            <person name="O'Neill B."/>
            <person name="Osman S."/>
            <person name="Markiewicz E."/>
            <person name="Oyono O.L."/>
            <person name="Patti C."/>
            <person name="Phunkhang P."/>
            <person name="Pierre F."/>
            <person name="Priest M."/>
            <person name="Raghuraman S."/>
            <person name="Rege F."/>
            <person name="Reyes R."/>
            <person name="Rise C."/>
            <person name="Rogov P."/>
            <person name="Ross K."/>
            <person name="Ryan E."/>
            <person name="Settipalli S."/>
            <person name="Shea T."/>
            <person name="Sherpa N."/>
            <person name="Shi L."/>
            <person name="Shih D."/>
            <person name="Sparrow T."/>
            <person name="Spaulding J."/>
            <person name="Stalker J."/>
            <person name="Stange-Thomann N."/>
            <person name="Stavropoulos S."/>
            <person name="Stone C."/>
            <person name="Strader C."/>
            <person name="Tesfaye S."/>
            <person name="Thomson T."/>
            <person name="Thoulutsang Y."/>
            <person name="Thoulutsang D."/>
            <person name="Topham K."/>
            <person name="Topping I."/>
            <person name="Tsamla T."/>
            <person name="Vassiliev H."/>
            <person name="Vo A."/>
            <person name="Wangchuk T."/>
            <person name="Wangdi T."/>
            <person name="Weiand M."/>
            <person name="Wilkinson J."/>
            <person name="Wilson A."/>
            <person name="Yadav S."/>
            <person name="Young G."/>
            <person name="Yu Q."/>
            <person name="Zembek L."/>
            <person name="Zhong D."/>
            <person name="Zimmer A."/>
            <person name="Zwirko Z."/>
            <person name="Jaffe D.B."/>
            <person name="Alvarez P."/>
            <person name="Brockman W."/>
            <person name="Butler J."/>
            <person name="Chin C."/>
            <person name="Gnerre S."/>
            <person name="Grabherr M."/>
            <person name="Kleber M."/>
            <person name="Mauceli E."/>
            <person name="MacCallum I."/>
        </authorList>
    </citation>
    <scope>NUCLEOTIDE SEQUENCE [LARGE SCALE GENOMIC DNA]</scope>
    <source>
        <strain evidence="3">Tucson 14024-0371.13</strain>
    </source>
</reference>
<protein>
    <submittedName>
        <fullName evidence="2">Uncharacterized protein</fullName>
    </submittedName>
</protein>
<dbReference type="GeneID" id="26514734"/>
<organism evidence="2 3">
    <name type="scientific">Drosophila ananassae</name>
    <name type="common">Fruit fly</name>
    <dbReference type="NCBI Taxonomy" id="7217"/>
    <lineage>
        <taxon>Eukaryota</taxon>
        <taxon>Metazoa</taxon>
        <taxon>Ecdysozoa</taxon>
        <taxon>Arthropoda</taxon>
        <taxon>Hexapoda</taxon>
        <taxon>Insecta</taxon>
        <taxon>Pterygota</taxon>
        <taxon>Neoptera</taxon>
        <taxon>Endopterygota</taxon>
        <taxon>Diptera</taxon>
        <taxon>Brachycera</taxon>
        <taxon>Muscomorpha</taxon>
        <taxon>Ephydroidea</taxon>
        <taxon>Drosophilidae</taxon>
        <taxon>Drosophila</taxon>
        <taxon>Sophophora</taxon>
    </lineage>
</organism>
<feature type="region of interest" description="Disordered" evidence="1">
    <location>
        <begin position="233"/>
        <end position="301"/>
    </location>
</feature>
<feature type="compositionally biased region" description="Basic residues" evidence="1">
    <location>
        <begin position="673"/>
        <end position="682"/>
    </location>
</feature>
<sequence length="682" mass="77077">MNGKQYTSIGKLARRGANLPILPSGATMRSLYHTGSNMGPNMGQSFRQASRRNSAARSNPVQRINASSTSGPTTSGSTNLLHKNKLRKVIGVKKTLVNQMQGMVRNPGPEKQVGPYKIYGKTRLFSSSSSLQGQSPGPIARRWMSSEQQVQRKQLRYEEDDDEEFEEADLNMEDSSHRYPASLSATQRRFQMSHYNRGPALKAAQDISRSIQDELMVVDSDVRDMLNCDPTKNNVREFNDQPRSTKGDPLRGWNRPGNLKHLSDIAVIGDQEKENPKPKISPRTLPDDQESRLTKPRRRRQMVVGRVTTNQFAPEATGVARNKDTKNPKTSVPMNQNMALAQLGGIYSDRNRPIPQNNKISDWRNEARPTMNKQEPKPQQIDDEFVLMDVALARSVKPDITGARGINQPEVEEQTPPPPPPIASNVSSLRYDQPKAEKDFLERIIFNGSRNERGGNPRLDELHYEPSIDLDLIQRSGLISASQHVINKKFAGYRQSLSGNRDAVKYNRASRQVVDPVDPIPQLYSKAVIEMRDSLPAALKRDAAPRRTEVARIATPTFTGRFRRFERTQKEPEKTEKSEKESDKDPRLLRATKSYMPPPRGSKKVSKKTSWESVPREQLARTKPVISPKITVGERRDAKRSEVFPTDPQEDDIKMPKNYSKESAVQRLGKPYSRSHRANNSY</sequence>
<feature type="compositionally biased region" description="Polar residues" evidence="1">
    <location>
        <begin position="33"/>
        <end position="48"/>
    </location>
</feature>
<evidence type="ECO:0000256" key="1">
    <source>
        <dbReference type="SAM" id="MobiDB-lite"/>
    </source>
</evidence>
<evidence type="ECO:0000313" key="3">
    <source>
        <dbReference type="Proteomes" id="UP000007801"/>
    </source>
</evidence>
<feature type="compositionally biased region" description="Basic and acidic residues" evidence="1">
    <location>
        <begin position="563"/>
        <end position="588"/>
    </location>
</feature>
<dbReference type="InParanoid" id="A0A0P9CCR6"/>
<feature type="compositionally biased region" description="Basic and acidic residues" evidence="1">
    <location>
        <begin position="234"/>
        <end position="249"/>
    </location>
</feature>
<gene>
    <name evidence="2" type="primary">Dana\GF27325</name>
    <name evidence="2" type="ORF">GF27325</name>
</gene>
<accession>A0A0P9CCR6</accession>
<feature type="compositionally biased region" description="Basic and acidic residues" evidence="1">
    <location>
        <begin position="632"/>
        <end position="642"/>
    </location>
</feature>
<proteinExistence type="predicted"/>
<name>A0A0P9CCR6_DROAN</name>
<feature type="compositionally biased region" description="Low complexity" evidence="1">
    <location>
        <begin position="67"/>
        <end position="78"/>
    </location>
</feature>
<feature type="region of interest" description="Disordered" evidence="1">
    <location>
        <begin position="561"/>
        <end position="682"/>
    </location>
</feature>
<dbReference type="STRING" id="7217.A0A0P9CCR6"/>
<dbReference type="AlphaFoldDB" id="A0A0P9CCR6"/>
<feature type="region of interest" description="Disordered" evidence="1">
    <location>
        <begin position="32"/>
        <end position="82"/>
    </location>
</feature>
<dbReference type="Proteomes" id="UP000007801">
    <property type="component" value="Unassembled WGS sequence"/>
</dbReference>
<dbReference type="EMBL" id="CH902617">
    <property type="protein sequence ID" value="KPU80802.1"/>
    <property type="molecule type" value="Genomic_DNA"/>
</dbReference>
<dbReference type="KEGG" id="dan:26514734"/>
<dbReference type="OrthoDB" id="7851717at2759"/>
<keyword evidence="3" id="KW-1185">Reference proteome</keyword>
<evidence type="ECO:0000313" key="2">
    <source>
        <dbReference type="EMBL" id="KPU80802.1"/>
    </source>
</evidence>
<feature type="region of interest" description="Disordered" evidence="1">
    <location>
        <begin position="400"/>
        <end position="428"/>
    </location>
</feature>